<name>A0A843W1E4_COLES</name>
<sequence length="69" mass="8016">MPRGFWTNRRGQEQENSWRRGISLDLPRVLQVLALGEIIKSRLRHRPPERDGPIGRILGLDCDSRPVPF</sequence>
<comment type="caution">
    <text evidence="1">The sequence shown here is derived from an EMBL/GenBank/DDBJ whole genome shotgun (WGS) entry which is preliminary data.</text>
</comment>
<keyword evidence="2" id="KW-1185">Reference proteome</keyword>
<accession>A0A843W1E4</accession>
<protein>
    <submittedName>
        <fullName evidence="1">Uncharacterized protein</fullName>
    </submittedName>
</protein>
<dbReference type="Proteomes" id="UP000652761">
    <property type="component" value="Unassembled WGS sequence"/>
</dbReference>
<evidence type="ECO:0000313" key="1">
    <source>
        <dbReference type="EMBL" id="MQM01876.1"/>
    </source>
</evidence>
<proteinExistence type="predicted"/>
<organism evidence="1 2">
    <name type="scientific">Colocasia esculenta</name>
    <name type="common">Wild taro</name>
    <name type="synonym">Arum esculentum</name>
    <dbReference type="NCBI Taxonomy" id="4460"/>
    <lineage>
        <taxon>Eukaryota</taxon>
        <taxon>Viridiplantae</taxon>
        <taxon>Streptophyta</taxon>
        <taxon>Embryophyta</taxon>
        <taxon>Tracheophyta</taxon>
        <taxon>Spermatophyta</taxon>
        <taxon>Magnoliopsida</taxon>
        <taxon>Liliopsida</taxon>
        <taxon>Araceae</taxon>
        <taxon>Aroideae</taxon>
        <taxon>Colocasieae</taxon>
        <taxon>Colocasia</taxon>
    </lineage>
</organism>
<evidence type="ECO:0000313" key="2">
    <source>
        <dbReference type="Proteomes" id="UP000652761"/>
    </source>
</evidence>
<reference evidence="1" key="1">
    <citation type="submission" date="2017-07" db="EMBL/GenBank/DDBJ databases">
        <title>Taro Niue Genome Assembly and Annotation.</title>
        <authorList>
            <person name="Atibalentja N."/>
            <person name="Keating K."/>
            <person name="Fields C.J."/>
        </authorList>
    </citation>
    <scope>NUCLEOTIDE SEQUENCE</scope>
    <source>
        <strain evidence="1">Niue_2</strain>
        <tissue evidence="1">Leaf</tissue>
    </source>
</reference>
<dbReference type="AlphaFoldDB" id="A0A843W1E4"/>
<dbReference type="EMBL" id="NMUH01002750">
    <property type="protein sequence ID" value="MQM01876.1"/>
    <property type="molecule type" value="Genomic_DNA"/>
</dbReference>
<gene>
    <name evidence="1" type="ORF">Taro_034635</name>
</gene>